<dbReference type="EMBL" id="BARU01031847">
    <property type="protein sequence ID" value="GAH64318.1"/>
    <property type="molecule type" value="Genomic_DNA"/>
</dbReference>
<gene>
    <name evidence="1" type="ORF">S03H2_50314</name>
</gene>
<reference evidence="1" key="1">
    <citation type="journal article" date="2014" name="Front. Microbiol.">
        <title>High frequency of phylogenetically diverse reductive dehalogenase-homologous genes in deep subseafloor sedimentary metagenomes.</title>
        <authorList>
            <person name="Kawai M."/>
            <person name="Futagami T."/>
            <person name="Toyoda A."/>
            <person name="Takaki Y."/>
            <person name="Nishi S."/>
            <person name="Hori S."/>
            <person name="Arai W."/>
            <person name="Tsubouchi T."/>
            <person name="Morono Y."/>
            <person name="Uchiyama I."/>
            <person name="Ito T."/>
            <person name="Fujiyama A."/>
            <person name="Inagaki F."/>
            <person name="Takami H."/>
        </authorList>
    </citation>
    <scope>NUCLEOTIDE SEQUENCE</scope>
    <source>
        <strain evidence="1">Expedition CK06-06</strain>
    </source>
</reference>
<dbReference type="AlphaFoldDB" id="X1J3F6"/>
<evidence type="ECO:0000313" key="1">
    <source>
        <dbReference type="EMBL" id="GAH64318.1"/>
    </source>
</evidence>
<name>X1J3F6_9ZZZZ</name>
<organism evidence="1">
    <name type="scientific">marine sediment metagenome</name>
    <dbReference type="NCBI Taxonomy" id="412755"/>
    <lineage>
        <taxon>unclassified sequences</taxon>
        <taxon>metagenomes</taxon>
        <taxon>ecological metagenomes</taxon>
    </lineage>
</organism>
<proteinExistence type="predicted"/>
<sequence length="54" mass="6124">MDDKSLEILEFPRVRDILASYTSFSASRELAINLQPSSNLEQISLLLRQSAEAR</sequence>
<protein>
    <submittedName>
        <fullName evidence="1">Uncharacterized protein</fullName>
    </submittedName>
</protein>
<comment type="caution">
    <text evidence="1">The sequence shown here is derived from an EMBL/GenBank/DDBJ whole genome shotgun (WGS) entry which is preliminary data.</text>
</comment>
<accession>X1J3F6</accession>
<feature type="non-terminal residue" evidence="1">
    <location>
        <position position="54"/>
    </location>
</feature>